<dbReference type="InterPro" id="IPR002938">
    <property type="entry name" value="FAD-bd"/>
</dbReference>
<dbReference type="InterPro" id="IPR036188">
    <property type="entry name" value="FAD/NAD-bd_sf"/>
</dbReference>
<dbReference type="InterPro" id="IPR054880">
    <property type="entry name" value="MkRedMenJ"/>
</dbReference>
<sequence length="426" mass="44767">MDSSAGWAHARRAGESEATGGSIAADVVVVGAGPAGSSAAAWAARAGRDVLVIDSAQFPRDKACGDGLTPRAVAELQRLGLGPWLDGKIAHRGLRMSGFGADVEIAWPGPSFPPTSSAVPRTELDDRIRQVAAEGGATMRLGAKAVGVQHDPSGRVAALVLDDGTEVTCTDLIVADGARSTLGRELGRQWHRETVYGVAIRGYVATPRSDEPWITSHLELRSPAGEVLPGYGWIFPLGNGEVNIGVGALATSKRPAEAGLRPLMSYYAGLHRDEWGFSGEPRAGLSALLPMGGAVSGVAGPNWMLIGDAAACVNPLNGEGIDYGLETGRLAADLLGSGDYSRVWPAVLESHYARGFSIARRLALLLTFPRFLPATGPLAMRSSALMKLAVRVMGNFVTDEDDDMIARVWRGAGRLSGRIDARRPFT</sequence>
<accession>A0A6N4V953</accession>
<dbReference type="SUPFAM" id="SSF51905">
    <property type="entry name" value="FAD/NAD(P)-binding domain"/>
    <property type="match status" value="1"/>
</dbReference>
<dbReference type="GO" id="GO:0071949">
    <property type="term" value="F:FAD binding"/>
    <property type="evidence" value="ECO:0007669"/>
    <property type="project" value="InterPro"/>
</dbReference>
<dbReference type="AlphaFoldDB" id="A0A6N4V953"/>
<dbReference type="RefSeq" id="WP_163672982.1">
    <property type="nucleotide sequence ID" value="NZ_AP022570.1"/>
</dbReference>
<dbReference type="Proteomes" id="UP000466785">
    <property type="component" value="Chromosome"/>
</dbReference>
<evidence type="ECO:0000313" key="3">
    <source>
        <dbReference type="Proteomes" id="UP000466785"/>
    </source>
</evidence>
<dbReference type="InterPro" id="IPR011777">
    <property type="entry name" value="Geranylgeranyl_Rdtase_fam"/>
</dbReference>
<evidence type="ECO:0000313" key="2">
    <source>
        <dbReference type="EMBL" id="BBX50257.1"/>
    </source>
</evidence>
<feature type="domain" description="FAD-binding" evidence="1">
    <location>
        <begin position="25"/>
        <end position="195"/>
    </location>
</feature>
<dbReference type="PANTHER" id="PTHR42685">
    <property type="entry name" value="GERANYLGERANYL DIPHOSPHATE REDUCTASE"/>
    <property type="match status" value="1"/>
</dbReference>
<dbReference type="GO" id="GO:0016628">
    <property type="term" value="F:oxidoreductase activity, acting on the CH-CH group of donors, NAD or NADP as acceptor"/>
    <property type="evidence" value="ECO:0007669"/>
    <property type="project" value="InterPro"/>
</dbReference>
<dbReference type="NCBIfam" id="NF045655">
    <property type="entry name" value="MkRedMenJ"/>
    <property type="match status" value="1"/>
</dbReference>
<dbReference type="KEGG" id="mpof:MPOR_12830"/>
<proteinExistence type="predicted"/>
<keyword evidence="3" id="KW-1185">Reference proteome</keyword>
<dbReference type="Gene3D" id="3.50.50.60">
    <property type="entry name" value="FAD/NAD(P)-binding domain"/>
    <property type="match status" value="1"/>
</dbReference>
<reference evidence="2 3" key="1">
    <citation type="journal article" date="2019" name="Emerg. Microbes Infect.">
        <title>Comprehensive subspecies identification of 175 nontuberculous mycobacteria species based on 7547 genomic profiles.</title>
        <authorList>
            <person name="Matsumoto Y."/>
            <person name="Kinjo T."/>
            <person name="Motooka D."/>
            <person name="Nabeya D."/>
            <person name="Jung N."/>
            <person name="Uechi K."/>
            <person name="Horii T."/>
            <person name="Iida T."/>
            <person name="Fujita J."/>
            <person name="Nakamura S."/>
        </authorList>
    </citation>
    <scope>NUCLEOTIDE SEQUENCE [LARGE SCALE GENOMIC DNA]</scope>
    <source>
        <strain evidence="2 3">JCM 12603</strain>
    </source>
</reference>
<dbReference type="NCBIfam" id="TIGR02032">
    <property type="entry name" value="GG-red-SF"/>
    <property type="match status" value="1"/>
</dbReference>
<dbReference type="Pfam" id="PF01494">
    <property type="entry name" value="FAD_binding_3"/>
    <property type="match status" value="1"/>
</dbReference>
<protein>
    <submittedName>
        <fullName evidence="2">Menaquinone reductase</fullName>
    </submittedName>
</protein>
<dbReference type="PANTHER" id="PTHR42685:SF22">
    <property type="entry name" value="CONDITIONED MEDIUM FACTOR RECEPTOR 1"/>
    <property type="match status" value="1"/>
</dbReference>
<gene>
    <name evidence="2" type="primary">menJ</name>
    <name evidence="2" type="ORF">MPOR_12830</name>
</gene>
<evidence type="ECO:0000259" key="1">
    <source>
        <dbReference type="Pfam" id="PF01494"/>
    </source>
</evidence>
<name>A0A6N4V953_9MYCO</name>
<dbReference type="PRINTS" id="PR00420">
    <property type="entry name" value="RNGMNOXGNASE"/>
</dbReference>
<organism evidence="2 3">
    <name type="scientific">Mycolicibacterium poriferae</name>
    <dbReference type="NCBI Taxonomy" id="39694"/>
    <lineage>
        <taxon>Bacteria</taxon>
        <taxon>Bacillati</taxon>
        <taxon>Actinomycetota</taxon>
        <taxon>Actinomycetes</taxon>
        <taxon>Mycobacteriales</taxon>
        <taxon>Mycobacteriaceae</taxon>
        <taxon>Mycolicibacterium</taxon>
    </lineage>
</organism>
<dbReference type="EMBL" id="AP022570">
    <property type="protein sequence ID" value="BBX50257.1"/>
    <property type="molecule type" value="Genomic_DNA"/>
</dbReference>
<dbReference type="InterPro" id="IPR050407">
    <property type="entry name" value="Geranylgeranyl_reductase"/>
</dbReference>